<reference evidence="1 2" key="1">
    <citation type="journal article" date="2018" name="Front. Plant Sci.">
        <title>Red Clover (Trifolium pratense) and Zigzag Clover (T. medium) - A Picture of Genomic Similarities and Differences.</title>
        <authorList>
            <person name="Dluhosova J."/>
            <person name="Istvanek J."/>
            <person name="Nedelnik J."/>
            <person name="Repkova J."/>
        </authorList>
    </citation>
    <scope>NUCLEOTIDE SEQUENCE [LARGE SCALE GENOMIC DNA]</scope>
    <source>
        <strain evidence="2">cv. 10/8</strain>
        <tissue evidence="1">Leaf</tissue>
    </source>
</reference>
<organism evidence="1 2">
    <name type="scientific">Trifolium medium</name>
    <dbReference type="NCBI Taxonomy" id="97028"/>
    <lineage>
        <taxon>Eukaryota</taxon>
        <taxon>Viridiplantae</taxon>
        <taxon>Streptophyta</taxon>
        <taxon>Embryophyta</taxon>
        <taxon>Tracheophyta</taxon>
        <taxon>Spermatophyta</taxon>
        <taxon>Magnoliopsida</taxon>
        <taxon>eudicotyledons</taxon>
        <taxon>Gunneridae</taxon>
        <taxon>Pentapetalae</taxon>
        <taxon>rosids</taxon>
        <taxon>fabids</taxon>
        <taxon>Fabales</taxon>
        <taxon>Fabaceae</taxon>
        <taxon>Papilionoideae</taxon>
        <taxon>50 kb inversion clade</taxon>
        <taxon>NPAAA clade</taxon>
        <taxon>Hologalegina</taxon>
        <taxon>IRL clade</taxon>
        <taxon>Trifolieae</taxon>
        <taxon>Trifolium</taxon>
    </lineage>
</organism>
<dbReference type="AlphaFoldDB" id="A0A392U4A7"/>
<sequence>NMPRAIDFIKDISDSKETWTLHVCIVDVWSVVNLFKGTGNIEMTWIQR</sequence>
<evidence type="ECO:0000313" key="2">
    <source>
        <dbReference type="Proteomes" id="UP000265520"/>
    </source>
</evidence>
<proteinExistence type="predicted"/>
<accession>A0A392U4A7</accession>
<name>A0A392U4A7_9FABA</name>
<dbReference type="Proteomes" id="UP000265520">
    <property type="component" value="Unassembled WGS sequence"/>
</dbReference>
<protein>
    <submittedName>
        <fullName evidence="1">Uncharacterized protein</fullName>
    </submittedName>
</protein>
<keyword evidence="2" id="KW-1185">Reference proteome</keyword>
<comment type="caution">
    <text evidence="1">The sequence shown here is derived from an EMBL/GenBank/DDBJ whole genome shotgun (WGS) entry which is preliminary data.</text>
</comment>
<feature type="non-terminal residue" evidence="1">
    <location>
        <position position="1"/>
    </location>
</feature>
<dbReference type="EMBL" id="LXQA010719130">
    <property type="protein sequence ID" value="MCI67547.1"/>
    <property type="molecule type" value="Genomic_DNA"/>
</dbReference>
<evidence type="ECO:0000313" key="1">
    <source>
        <dbReference type="EMBL" id="MCI67547.1"/>
    </source>
</evidence>